<gene>
    <name evidence="4" type="ORF">RN001_013885</name>
</gene>
<reference evidence="5" key="1">
    <citation type="submission" date="2023-01" db="EMBL/GenBank/DDBJ databases">
        <title>Key to firefly adult light organ development and bioluminescence: homeobox transcription factors regulate luciferase expression and transportation to peroxisome.</title>
        <authorList>
            <person name="Fu X."/>
        </authorList>
    </citation>
    <scope>NUCLEOTIDE SEQUENCE [LARGE SCALE GENOMIC DNA]</scope>
</reference>
<evidence type="ECO:0008006" key="6">
    <source>
        <dbReference type="Google" id="ProtNLM"/>
    </source>
</evidence>
<feature type="signal peptide" evidence="3">
    <location>
        <begin position="1"/>
        <end position="21"/>
    </location>
</feature>
<keyword evidence="2" id="KW-0812">Transmembrane</keyword>
<feature type="transmembrane region" description="Helical" evidence="2">
    <location>
        <begin position="180"/>
        <end position="202"/>
    </location>
</feature>
<keyword evidence="5" id="KW-1185">Reference proteome</keyword>
<dbReference type="GO" id="GO:0000139">
    <property type="term" value="C:Golgi membrane"/>
    <property type="evidence" value="ECO:0007669"/>
    <property type="project" value="UniProtKB-SubCell"/>
</dbReference>
<evidence type="ECO:0000256" key="3">
    <source>
        <dbReference type="SAM" id="SignalP"/>
    </source>
</evidence>
<dbReference type="GO" id="GO:0005802">
    <property type="term" value="C:trans-Golgi network"/>
    <property type="evidence" value="ECO:0007669"/>
    <property type="project" value="TreeGrafter"/>
</dbReference>
<keyword evidence="2" id="KW-1133">Transmembrane helix</keyword>
<dbReference type="Gene3D" id="2.70.130.10">
    <property type="entry name" value="Mannose-6-phosphate receptor binding domain"/>
    <property type="match status" value="1"/>
</dbReference>
<keyword evidence="1" id="KW-0325">Glycoprotein</keyword>
<keyword evidence="2" id="KW-0472">Membrane</keyword>
<dbReference type="PANTHER" id="PTHR15071:SF0">
    <property type="entry name" value="MANNOSE 6-PHOSPHATE RECEPTOR-LIKE PROTEIN 1"/>
    <property type="match status" value="1"/>
</dbReference>
<dbReference type="SUPFAM" id="SSF50911">
    <property type="entry name" value="Mannose 6-phosphate receptor domain"/>
    <property type="match status" value="1"/>
</dbReference>
<keyword evidence="3" id="KW-0732">Signal</keyword>
<evidence type="ECO:0000256" key="1">
    <source>
        <dbReference type="ARBA" id="ARBA00023180"/>
    </source>
</evidence>
<name>A0AAN7NWT9_9COLE</name>
<accession>A0AAN7NWT9</accession>
<dbReference type="PANTHER" id="PTHR15071">
    <property type="entry name" value="MANNOSE-6-PHOSPHATE RECEPTOR FAMILY MEMBER"/>
    <property type="match status" value="1"/>
</dbReference>
<sequence>MIKNTILSIFLCILFSNRIHSIEEFVCIETSVCLCNSYDNKYIDISPLGKTNLTVENQNLRFFFYPCRNVSLDYKDIGVNSTATSDCASGATLCVYNTTDQKLTNLGIVTEGKFSNFYPKTLSFLHGNKSTTVLLECTPDFDISYLVNSVSDGNHYNFTLFSPHSCTKTAHPGLSVGSTLLILCTTIFGVYLIGGALVLHFLRGARGRETIPNIEFWSSLPGLVKDGTIFVLTGCNPMVISSADTYDKI</sequence>
<organism evidence="4 5">
    <name type="scientific">Aquatica leii</name>
    <dbReference type="NCBI Taxonomy" id="1421715"/>
    <lineage>
        <taxon>Eukaryota</taxon>
        <taxon>Metazoa</taxon>
        <taxon>Ecdysozoa</taxon>
        <taxon>Arthropoda</taxon>
        <taxon>Hexapoda</taxon>
        <taxon>Insecta</taxon>
        <taxon>Pterygota</taxon>
        <taxon>Neoptera</taxon>
        <taxon>Endopterygota</taxon>
        <taxon>Coleoptera</taxon>
        <taxon>Polyphaga</taxon>
        <taxon>Elateriformia</taxon>
        <taxon>Elateroidea</taxon>
        <taxon>Lampyridae</taxon>
        <taxon>Luciolinae</taxon>
        <taxon>Aquatica</taxon>
    </lineage>
</organism>
<dbReference type="AlphaFoldDB" id="A0AAN7NWT9"/>
<proteinExistence type="predicted"/>
<evidence type="ECO:0000313" key="5">
    <source>
        <dbReference type="Proteomes" id="UP001353858"/>
    </source>
</evidence>
<dbReference type="InterPro" id="IPR028927">
    <property type="entry name" value="Man-6-P_rcpt"/>
</dbReference>
<evidence type="ECO:0000256" key="2">
    <source>
        <dbReference type="SAM" id="Phobius"/>
    </source>
</evidence>
<dbReference type="InterPro" id="IPR009011">
    <property type="entry name" value="Man6P_isomerase_rcpt-bd_dom_sf"/>
</dbReference>
<feature type="chain" id="PRO_5042966693" description="Cation-dependent mannose-6-phosphate receptor" evidence="3">
    <location>
        <begin position="22"/>
        <end position="249"/>
    </location>
</feature>
<comment type="caution">
    <text evidence="4">The sequence shown here is derived from an EMBL/GenBank/DDBJ whole genome shotgun (WGS) entry which is preliminary data.</text>
</comment>
<dbReference type="Pfam" id="PF02157">
    <property type="entry name" value="Man-6-P_recep"/>
    <property type="match status" value="1"/>
</dbReference>
<dbReference type="Proteomes" id="UP001353858">
    <property type="component" value="Unassembled WGS sequence"/>
</dbReference>
<evidence type="ECO:0000313" key="4">
    <source>
        <dbReference type="EMBL" id="KAK4874525.1"/>
    </source>
</evidence>
<dbReference type="EMBL" id="JARPUR010000006">
    <property type="protein sequence ID" value="KAK4874525.1"/>
    <property type="molecule type" value="Genomic_DNA"/>
</dbReference>
<protein>
    <recommendedName>
        <fullName evidence="6">Cation-dependent mannose-6-phosphate receptor</fullName>
    </recommendedName>
</protein>